<keyword evidence="3 6" id="KW-0349">Heme</keyword>
<name>A0A4R5F0T9_9RHOB</name>
<dbReference type="Pfam" id="PF01152">
    <property type="entry name" value="Bac_globin"/>
    <property type="match status" value="1"/>
</dbReference>
<evidence type="ECO:0000256" key="2">
    <source>
        <dbReference type="ARBA" id="ARBA00022448"/>
    </source>
</evidence>
<evidence type="ECO:0000256" key="3">
    <source>
        <dbReference type="ARBA" id="ARBA00022617"/>
    </source>
</evidence>
<gene>
    <name evidence="7" type="ORF">E1B25_01325</name>
</gene>
<evidence type="ECO:0000313" key="8">
    <source>
        <dbReference type="Proteomes" id="UP000294662"/>
    </source>
</evidence>
<dbReference type="GO" id="GO:0046872">
    <property type="term" value="F:metal ion binding"/>
    <property type="evidence" value="ECO:0007669"/>
    <property type="project" value="UniProtKB-KW"/>
</dbReference>
<dbReference type="Proteomes" id="UP000294662">
    <property type="component" value="Unassembled WGS sequence"/>
</dbReference>
<dbReference type="InterPro" id="IPR012292">
    <property type="entry name" value="Globin/Proto"/>
</dbReference>
<dbReference type="InterPro" id="IPR001486">
    <property type="entry name" value="Hemoglobin_trunc"/>
</dbReference>
<dbReference type="GO" id="GO:0020037">
    <property type="term" value="F:heme binding"/>
    <property type="evidence" value="ECO:0007669"/>
    <property type="project" value="InterPro"/>
</dbReference>
<comment type="caution">
    <text evidence="7">The sequence shown here is derived from an EMBL/GenBank/DDBJ whole genome shotgun (WGS) entry which is preliminary data.</text>
</comment>
<keyword evidence="8" id="KW-1185">Reference proteome</keyword>
<evidence type="ECO:0000256" key="1">
    <source>
        <dbReference type="ARBA" id="ARBA00001971"/>
    </source>
</evidence>
<dbReference type="RefSeq" id="WP_132826872.1">
    <property type="nucleotide sequence ID" value="NZ_SMFP01000001.1"/>
</dbReference>
<protein>
    <submittedName>
        <fullName evidence="7">Group 1 truncated hemoglobin</fullName>
    </submittedName>
</protein>
<dbReference type="SUPFAM" id="SSF46458">
    <property type="entry name" value="Globin-like"/>
    <property type="match status" value="1"/>
</dbReference>
<dbReference type="OrthoDB" id="9795814at2"/>
<dbReference type="AlphaFoldDB" id="A0A4R5F0T9"/>
<evidence type="ECO:0000256" key="6">
    <source>
        <dbReference type="PIRSR" id="PIRSR601486-1"/>
    </source>
</evidence>
<proteinExistence type="predicted"/>
<feature type="binding site" description="distal binding residue" evidence="6">
    <location>
        <position position="76"/>
    </location>
    <ligand>
        <name>heme</name>
        <dbReference type="ChEBI" id="CHEBI:30413"/>
    </ligand>
    <ligandPart>
        <name>Fe</name>
        <dbReference type="ChEBI" id="CHEBI:18248"/>
    </ligandPart>
</feature>
<sequence>MERSLYERLGSGAGIKAIVTDVVEAHMNNPVIQARFLPYRDDPDNLAAVSQQLSDFLCAGSGGPEVYSGRSMVETHRGMNISAEEYMSATDDIMATLAAHGIDEGTRNDVLAIAYALKGDIIRV</sequence>
<evidence type="ECO:0000313" key="7">
    <source>
        <dbReference type="EMBL" id="TDE40882.1"/>
    </source>
</evidence>
<evidence type="ECO:0000256" key="4">
    <source>
        <dbReference type="ARBA" id="ARBA00022723"/>
    </source>
</evidence>
<dbReference type="PROSITE" id="PS01213">
    <property type="entry name" value="GLOBIN_FAM_2"/>
    <property type="match status" value="1"/>
</dbReference>
<evidence type="ECO:0000256" key="5">
    <source>
        <dbReference type="ARBA" id="ARBA00023004"/>
    </source>
</evidence>
<comment type="cofactor">
    <cofactor evidence="1">
        <name>heme</name>
        <dbReference type="ChEBI" id="CHEBI:30413"/>
    </cofactor>
</comment>
<dbReference type="Gene3D" id="1.10.490.10">
    <property type="entry name" value="Globins"/>
    <property type="match status" value="1"/>
</dbReference>
<keyword evidence="4 6" id="KW-0479">Metal-binding</keyword>
<dbReference type="GO" id="GO:0019825">
    <property type="term" value="F:oxygen binding"/>
    <property type="evidence" value="ECO:0007669"/>
    <property type="project" value="InterPro"/>
</dbReference>
<reference evidence="7 8" key="1">
    <citation type="submission" date="2019-03" db="EMBL/GenBank/DDBJ databases">
        <authorList>
            <person name="Zhang S."/>
        </authorList>
    </citation>
    <scope>NUCLEOTIDE SEQUENCE [LARGE SCALE GENOMIC DNA]</scope>
    <source>
        <strain evidence="7 8">S4J41</strain>
    </source>
</reference>
<keyword evidence="2" id="KW-0813">Transport</keyword>
<accession>A0A4R5F0T9</accession>
<organism evidence="7 8">
    <name type="scientific">Antarcticimicrobium sediminis</name>
    <dbReference type="NCBI Taxonomy" id="2546227"/>
    <lineage>
        <taxon>Bacteria</taxon>
        <taxon>Pseudomonadati</taxon>
        <taxon>Pseudomonadota</taxon>
        <taxon>Alphaproteobacteria</taxon>
        <taxon>Rhodobacterales</taxon>
        <taxon>Paracoccaceae</taxon>
        <taxon>Antarcticimicrobium</taxon>
    </lineage>
</organism>
<keyword evidence="5 6" id="KW-0408">Iron</keyword>
<dbReference type="CDD" id="cd00454">
    <property type="entry name" value="TrHb1_N"/>
    <property type="match status" value="1"/>
</dbReference>
<dbReference type="InterPro" id="IPR009050">
    <property type="entry name" value="Globin-like_sf"/>
</dbReference>
<dbReference type="InterPro" id="IPR019795">
    <property type="entry name" value="Globin_bac-like_CS"/>
</dbReference>
<dbReference type="EMBL" id="SMFP01000001">
    <property type="protein sequence ID" value="TDE40882.1"/>
    <property type="molecule type" value="Genomic_DNA"/>
</dbReference>
<dbReference type="GO" id="GO:0015671">
    <property type="term" value="P:oxygen transport"/>
    <property type="evidence" value="ECO:0007669"/>
    <property type="project" value="InterPro"/>
</dbReference>